<dbReference type="Gene3D" id="1.10.720.30">
    <property type="entry name" value="SAP domain"/>
    <property type="match status" value="1"/>
</dbReference>
<feature type="non-terminal residue" evidence="3">
    <location>
        <position position="1"/>
    </location>
</feature>
<gene>
    <name evidence="3" type="ORF">SINV_07314</name>
</gene>
<sequence length="89" mass="10207">PQPNKFTLSELKEKAKILKLVTTGTKAEIIACLMEADPADAWMKNDDEENSQGESNLHGREIDIYRHEKELAERELELARREIAMLRAN</sequence>
<proteinExistence type="predicted"/>
<dbReference type="SMART" id="SM00513">
    <property type="entry name" value="SAP"/>
    <property type="match status" value="1"/>
</dbReference>
<evidence type="ECO:0000313" key="3">
    <source>
        <dbReference type="EMBL" id="EFZ20350.1"/>
    </source>
</evidence>
<accession>E9IGF3</accession>
<dbReference type="InterPro" id="IPR036361">
    <property type="entry name" value="SAP_dom_sf"/>
</dbReference>
<evidence type="ECO:0000259" key="2">
    <source>
        <dbReference type="SMART" id="SM00513"/>
    </source>
</evidence>
<organism>
    <name type="scientific">Solenopsis invicta</name>
    <name type="common">Red imported fire ant</name>
    <name type="synonym">Solenopsis wagneri</name>
    <dbReference type="NCBI Taxonomy" id="13686"/>
    <lineage>
        <taxon>Eukaryota</taxon>
        <taxon>Metazoa</taxon>
        <taxon>Ecdysozoa</taxon>
        <taxon>Arthropoda</taxon>
        <taxon>Hexapoda</taxon>
        <taxon>Insecta</taxon>
        <taxon>Pterygota</taxon>
        <taxon>Neoptera</taxon>
        <taxon>Endopterygota</taxon>
        <taxon>Hymenoptera</taxon>
        <taxon>Apocrita</taxon>
        <taxon>Aculeata</taxon>
        <taxon>Formicoidea</taxon>
        <taxon>Formicidae</taxon>
        <taxon>Myrmicinae</taxon>
        <taxon>Solenopsis</taxon>
    </lineage>
</organism>
<dbReference type="HOGENOM" id="CLU_159056_0_0_1"/>
<reference evidence="3" key="1">
    <citation type="journal article" date="2011" name="Proc. Natl. Acad. Sci. U.S.A.">
        <title>The genome of the fire ant Solenopsis invicta.</title>
        <authorList>
            <person name="Wurm Y."/>
            <person name="Wang J."/>
            <person name="Riba-Grognuz O."/>
            <person name="Corona M."/>
            <person name="Nygaard S."/>
            <person name="Hunt B.G."/>
            <person name="Ingram K.K."/>
            <person name="Falquet L."/>
            <person name="Nipitwattanaphon M."/>
            <person name="Gotzek D."/>
            <person name="Dijkstra M.B."/>
            <person name="Oettler J."/>
            <person name="Comtesse F."/>
            <person name="Shih C.J."/>
            <person name="Wu W.J."/>
            <person name="Yang C.C."/>
            <person name="Thomas J."/>
            <person name="Beaudoing E."/>
            <person name="Pradervand S."/>
            <person name="Flegel V."/>
            <person name="Cook E.D."/>
            <person name="Fabbretti R."/>
            <person name="Stockinger H."/>
            <person name="Long L."/>
            <person name="Farmerie W.G."/>
            <person name="Oakey J."/>
            <person name="Boomsma J.J."/>
            <person name="Pamilo P."/>
            <person name="Yi S.V."/>
            <person name="Heinze J."/>
            <person name="Goodisman M.A."/>
            <person name="Farinelli L."/>
            <person name="Harshman K."/>
            <person name="Hulo N."/>
            <person name="Cerutti L."/>
            <person name="Xenarios I."/>
            <person name="Shoemaker D."/>
            <person name="Keller L."/>
        </authorList>
    </citation>
    <scope>NUCLEOTIDE SEQUENCE [LARGE SCALE GENOMIC DNA]</scope>
</reference>
<dbReference type="AlphaFoldDB" id="E9IGF3"/>
<feature type="coiled-coil region" evidence="1">
    <location>
        <begin position="62"/>
        <end position="89"/>
    </location>
</feature>
<protein>
    <recommendedName>
        <fullName evidence="2">SAP domain-containing protein</fullName>
    </recommendedName>
</protein>
<feature type="domain" description="SAP" evidence="2">
    <location>
        <begin position="3"/>
        <end position="37"/>
    </location>
</feature>
<dbReference type="Pfam" id="PF02037">
    <property type="entry name" value="SAP"/>
    <property type="match status" value="1"/>
</dbReference>
<keyword evidence="1" id="KW-0175">Coiled coil</keyword>
<feature type="non-terminal residue" evidence="3">
    <location>
        <position position="89"/>
    </location>
</feature>
<evidence type="ECO:0000256" key="1">
    <source>
        <dbReference type="SAM" id="Coils"/>
    </source>
</evidence>
<dbReference type="EMBL" id="GL763000">
    <property type="protein sequence ID" value="EFZ20350.1"/>
    <property type="molecule type" value="Genomic_DNA"/>
</dbReference>
<dbReference type="InterPro" id="IPR003034">
    <property type="entry name" value="SAP_dom"/>
</dbReference>
<name>E9IGF3_SOLIN</name>